<evidence type="ECO:0000313" key="4">
    <source>
        <dbReference type="EMBL" id="KAK7281325.1"/>
    </source>
</evidence>
<comment type="caution">
    <text evidence="4">The sequence shown here is derived from an EMBL/GenBank/DDBJ whole genome shotgun (WGS) entry which is preliminary data.</text>
</comment>
<dbReference type="EMBL" id="JAYWIO010000002">
    <property type="protein sequence ID" value="KAK7281325.1"/>
    <property type="molecule type" value="Genomic_DNA"/>
</dbReference>
<keyword evidence="2" id="KW-0539">Nucleus</keyword>
<dbReference type="InterPro" id="IPR031052">
    <property type="entry name" value="FHY3/FAR1"/>
</dbReference>
<reference evidence="4 5" key="1">
    <citation type="submission" date="2024-01" db="EMBL/GenBank/DDBJ databases">
        <title>The genomes of 5 underutilized Papilionoideae crops provide insights into root nodulation and disease resistanc.</title>
        <authorList>
            <person name="Yuan L."/>
        </authorList>
    </citation>
    <scope>NUCLEOTIDE SEQUENCE [LARGE SCALE GENOMIC DNA]</scope>
    <source>
        <strain evidence="4">ZHUSHIDOU_FW_LH</strain>
        <tissue evidence="4">Leaf</tissue>
    </source>
</reference>
<dbReference type="Proteomes" id="UP001372338">
    <property type="component" value="Unassembled WGS sequence"/>
</dbReference>
<keyword evidence="5" id="KW-1185">Reference proteome</keyword>
<dbReference type="InterPro" id="IPR018289">
    <property type="entry name" value="MULE_transposase_dom"/>
</dbReference>
<dbReference type="PROSITE" id="PS50966">
    <property type="entry name" value="ZF_SWIM"/>
    <property type="match status" value="1"/>
</dbReference>
<dbReference type="Pfam" id="PF04434">
    <property type="entry name" value="SWIM"/>
    <property type="match status" value="1"/>
</dbReference>
<dbReference type="GO" id="GO:0006355">
    <property type="term" value="P:regulation of DNA-templated transcription"/>
    <property type="evidence" value="ECO:0007669"/>
    <property type="project" value="UniProtKB-UniRule"/>
</dbReference>
<evidence type="ECO:0000313" key="5">
    <source>
        <dbReference type="Proteomes" id="UP001372338"/>
    </source>
</evidence>
<proteinExistence type="inferred from homology"/>
<dbReference type="InterPro" id="IPR007527">
    <property type="entry name" value="Znf_SWIM"/>
</dbReference>
<evidence type="ECO:0000256" key="1">
    <source>
        <dbReference type="PROSITE-ProRule" id="PRU00325"/>
    </source>
</evidence>
<evidence type="ECO:0000256" key="2">
    <source>
        <dbReference type="RuleBase" id="RU367018"/>
    </source>
</evidence>
<protein>
    <recommendedName>
        <fullName evidence="2">Protein FAR1-RELATED SEQUENCE</fullName>
    </recommendedName>
</protein>
<keyword evidence="1 2" id="KW-0863">Zinc-finger</keyword>
<keyword evidence="2" id="KW-0862">Zinc</keyword>
<dbReference type="PANTHER" id="PTHR31669:SF292">
    <property type="entry name" value="OS02G0262500 PROTEIN"/>
    <property type="match status" value="1"/>
</dbReference>
<sequence>MKDNCPQLVITNGDNSMKNAINFVFPQAHHRLCSWNLVLLNPKKTASSTIYTVKEYLKPSLNWTVTFYPEDMKLRCSCFHMESFGIPCVHIIKVLMFLDILELPKSLVLNRWTKNAKEVVQEPAVACGSDNDVKGKRKRVTCGSSQVAKKHGEQIGSSTVGGIAVASRSKGCGQ</sequence>
<comment type="function">
    <text evidence="2">Putative transcription activator involved in regulating light control of development.</text>
</comment>
<feature type="domain" description="SWIM-type" evidence="3">
    <location>
        <begin position="63"/>
        <end position="99"/>
    </location>
</feature>
<accession>A0AAN9FXV1</accession>
<comment type="subcellular location">
    <subcellularLocation>
        <location evidence="2">Nucleus</location>
    </subcellularLocation>
</comment>
<dbReference type="GO" id="GO:0008270">
    <property type="term" value="F:zinc ion binding"/>
    <property type="evidence" value="ECO:0007669"/>
    <property type="project" value="UniProtKB-UniRule"/>
</dbReference>
<organism evidence="4 5">
    <name type="scientific">Crotalaria pallida</name>
    <name type="common">Smooth rattlebox</name>
    <name type="synonym">Crotalaria striata</name>
    <dbReference type="NCBI Taxonomy" id="3830"/>
    <lineage>
        <taxon>Eukaryota</taxon>
        <taxon>Viridiplantae</taxon>
        <taxon>Streptophyta</taxon>
        <taxon>Embryophyta</taxon>
        <taxon>Tracheophyta</taxon>
        <taxon>Spermatophyta</taxon>
        <taxon>Magnoliopsida</taxon>
        <taxon>eudicotyledons</taxon>
        <taxon>Gunneridae</taxon>
        <taxon>Pentapetalae</taxon>
        <taxon>rosids</taxon>
        <taxon>fabids</taxon>
        <taxon>Fabales</taxon>
        <taxon>Fabaceae</taxon>
        <taxon>Papilionoideae</taxon>
        <taxon>50 kb inversion clade</taxon>
        <taxon>genistoids sensu lato</taxon>
        <taxon>core genistoids</taxon>
        <taxon>Crotalarieae</taxon>
        <taxon>Crotalaria</taxon>
    </lineage>
</organism>
<dbReference type="AlphaFoldDB" id="A0AAN9FXV1"/>
<gene>
    <name evidence="4" type="ORF">RIF29_09201</name>
</gene>
<comment type="similarity">
    <text evidence="2">Belongs to the FHY3/FAR1 family.</text>
</comment>
<dbReference type="Pfam" id="PF10551">
    <property type="entry name" value="MULE"/>
    <property type="match status" value="1"/>
</dbReference>
<evidence type="ECO:0000259" key="3">
    <source>
        <dbReference type="PROSITE" id="PS50966"/>
    </source>
</evidence>
<dbReference type="PANTHER" id="PTHR31669">
    <property type="entry name" value="PROTEIN FAR1-RELATED SEQUENCE 10-RELATED"/>
    <property type="match status" value="1"/>
</dbReference>
<name>A0AAN9FXV1_CROPI</name>
<keyword evidence="2" id="KW-0479">Metal-binding</keyword>
<dbReference type="GO" id="GO:0005634">
    <property type="term" value="C:nucleus"/>
    <property type="evidence" value="ECO:0007669"/>
    <property type="project" value="UniProtKB-SubCell"/>
</dbReference>